<accession>A0A8H9KWP8</accession>
<reference evidence="2" key="1">
    <citation type="journal article" date="2014" name="Int. J. Syst. Evol. Microbiol.">
        <title>Complete genome sequence of Corynebacterium casei LMG S-19264T (=DSM 44701T), isolated from a smear-ripened cheese.</title>
        <authorList>
            <consortium name="US DOE Joint Genome Institute (JGI-PGF)"/>
            <person name="Walter F."/>
            <person name="Albersmeier A."/>
            <person name="Kalinowski J."/>
            <person name="Ruckert C."/>
        </authorList>
    </citation>
    <scope>NUCLEOTIDE SEQUENCE</scope>
    <source>
        <strain evidence="2">CGMCC 1.15966</strain>
    </source>
</reference>
<comment type="caution">
    <text evidence="2">The sequence shown here is derived from an EMBL/GenBank/DDBJ whole genome shotgun (WGS) entry which is preliminary data.</text>
</comment>
<organism evidence="2 3">
    <name type="scientific">Sphingobacterium cellulitidis</name>
    <dbReference type="NCBI Taxonomy" id="1768011"/>
    <lineage>
        <taxon>Bacteria</taxon>
        <taxon>Pseudomonadati</taxon>
        <taxon>Bacteroidota</taxon>
        <taxon>Sphingobacteriia</taxon>
        <taxon>Sphingobacteriales</taxon>
        <taxon>Sphingobacteriaceae</taxon>
        <taxon>Sphingobacterium</taxon>
    </lineage>
</organism>
<dbReference type="InterPro" id="IPR051044">
    <property type="entry name" value="MAG_DAG_Lipase"/>
</dbReference>
<sequence>MAIKDSGFYSLQFDHKTNLLVFYNLYTPESTTILGTIMLLHGMQEHSGRYDDFASFLARNGFIVLTYDHPGHGSTAKDPKDLGFFHEDQPGEILIQTAIEMTQFLHEKYNDLPHFIIGHSLGSFITRNVIQRIGTEFVGVVLIGTGHAIKGSSFGTSFLGILNKVAPNSKSTFMNDKFAQINNRKFKDEINHEDLNWLSLNKENRDNYLNDELCGIDFTDNAFYGAAQVTLWGSGKDWYKKVPNHLSFLLLSGQDDPIGDFGKGVVKSVEELKEHGVKEVKYHLYPQLRHELLNEDNKKEVYVEILDWLLMKIK</sequence>
<protein>
    <submittedName>
        <fullName evidence="2">Alpha/beta hydrolase</fullName>
    </submittedName>
</protein>
<evidence type="ECO:0000259" key="1">
    <source>
        <dbReference type="Pfam" id="PF12146"/>
    </source>
</evidence>
<dbReference type="AlphaFoldDB" id="A0A8H9KWP8"/>
<keyword evidence="2" id="KW-0378">Hydrolase</keyword>
<reference evidence="2" key="2">
    <citation type="submission" date="2020-09" db="EMBL/GenBank/DDBJ databases">
        <authorList>
            <person name="Sun Q."/>
            <person name="Zhou Y."/>
        </authorList>
    </citation>
    <scope>NUCLEOTIDE SEQUENCE</scope>
    <source>
        <strain evidence="2">CGMCC 1.15966</strain>
    </source>
</reference>
<dbReference type="SUPFAM" id="SSF53474">
    <property type="entry name" value="alpha/beta-Hydrolases"/>
    <property type="match status" value="1"/>
</dbReference>
<proteinExistence type="predicted"/>
<name>A0A8H9KWP8_9SPHI</name>
<dbReference type="Pfam" id="PF12146">
    <property type="entry name" value="Hydrolase_4"/>
    <property type="match status" value="1"/>
</dbReference>
<dbReference type="Gene3D" id="3.40.50.1820">
    <property type="entry name" value="alpha/beta hydrolase"/>
    <property type="match status" value="1"/>
</dbReference>
<dbReference type="PANTHER" id="PTHR11614">
    <property type="entry name" value="PHOSPHOLIPASE-RELATED"/>
    <property type="match status" value="1"/>
</dbReference>
<feature type="domain" description="Serine aminopeptidase S33" evidence="1">
    <location>
        <begin position="35"/>
        <end position="296"/>
    </location>
</feature>
<evidence type="ECO:0000313" key="2">
    <source>
        <dbReference type="EMBL" id="GGE28095.1"/>
    </source>
</evidence>
<dbReference type="Proteomes" id="UP000614460">
    <property type="component" value="Unassembled WGS sequence"/>
</dbReference>
<dbReference type="RefSeq" id="WP_182498282.1">
    <property type="nucleotide sequence ID" value="NZ_BMKM01000008.1"/>
</dbReference>
<evidence type="ECO:0000313" key="3">
    <source>
        <dbReference type="Proteomes" id="UP000614460"/>
    </source>
</evidence>
<dbReference type="GO" id="GO:0016787">
    <property type="term" value="F:hydrolase activity"/>
    <property type="evidence" value="ECO:0007669"/>
    <property type="project" value="UniProtKB-KW"/>
</dbReference>
<dbReference type="InterPro" id="IPR022742">
    <property type="entry name" value="Hydrolase_4"/>
</dbReference>
<dbReference type="EMBL" id="BMKM01000008">
    <property type="protein sequence ID" value="GGE28095.1"/>
    <property type="molecule type" value="Genomic_DNA"/>
</dbReference>
<gene>
    <name evidence="2" type="ORF">GCM10011516_27190</name>
</gene>
<dbReference type="InterPro" id="IPR029058">
    <property type="entry name" value="AB_hydrolase_fold"/>
</dbReference>
<keyword evidence="3" id="KW-1185">Reference proteome</keyword>